<dbReference type="InterPro" id="IPR042104">
    <property type="entry name" value="PKS_dehydratase_sf"/>
</dbReference>
<dbReference type="GO" id="GO:0004312">
    <property type="term" value="F:fatty acid synthase activity"/>
    <property type="evidence" value="ECO:0007669"/>
    <property type="project" value="TreeGrafter"/>
</dbReference>
<dbReference type="SUPFAM" id="SSF47336">
    <property type="entry name" value="ACP-like"/>
    <property type="match status" value="1"/>
</dbReference>
<dbReference type="CDD" id="cd00833">
    <property type="entry name" value="PKS"/>
    <property type="match status" value="1"/>
</dbReference>
<evidence type="ECO:0000259" key="9">
    <source>
        <dbReference type="PROSITE" id="PS50075"/>
    </source>
</evidence>
<dbReference type="InterPro" id="IPR049900">
    <property type="entry name" value="PKS_mFAS_DH"/>
</dbReference>
<evidence type="ECO:0000256" key="7">
    <source>
        <dbReference type="PROSITE-ProRule" id="PRU01363"/>
    </source>
</evidence>
<dbReference type="PANTHER" id="PTHR43775:SF21">
    <property type="entry name" value="NON-REDUCING POLYKETIDE SYNTHASE AUSA-RELATED"/>
    <property type="match status" value="1"/>
</dbReference>
<dbReference type="Gene3D" id="3.40.47.10">
    <property type="match status" value="1"/>
</dbReference>
<dbReference type="InterPro" id="IPR050091">
    <property type="entry name" value="PKS_NRPS_Biosynth_Enz"/>
</dbReference>
<evidence type="ECO:0000256" key="3">
    <source>
        <dbReference type="ARBA" id="ARBA00022553"/>
    </source>
</evidence>
<dbReference type="Gene3D" id="3.30.70.3290">
    <property type="match status" value="1"/>
</dbReference>
<dbReference type="SUPFAM" id="SSF53901">
    <property type="entry name" value="Thiolase-like"/>
    <property type="match status" value="1"/>
</dbReference>
<feature type="compositionally biased region" description="Low complexity" evidence="8">
    <location>
        <begin position="1654"/>
        <end position="1671"/>
    </location>
</feature>
<feature type="region of interest" description="N-terminal hotdog fold" evidence="7">
    <location>
        <begin position="1260"/>
        <end position="1402"/>
    </location>
</feature>
<reference evidence="12 13" key="1">
    <citation type="journal article" date="2011" name="PLoS Genet.">
        <title>Genome sequencing and comparative transcriptomics of the model entomopathogenic fungi Metarhizium anisopliae and M. acridum.</title>
        <authorList>
            <person name="Gao Q."/>
            <person name="Jin K."/>
            <person name="Ying S.H."/>
            <person name="Zhang Y."/>
            <person name="Xiao G."/>
            <person name="Shang Y."/>
            <person name="Duan Z."/>
            <person name="Hu X."/>
            <person name="Xie X.Q."/>
            <person name="Zhou G."/>
            <person name="Peng G."/>
            <person name="Luo Z."/>
            <person name="Huang W."/>
            <person name="Wang B."/>
            <person name="Fang W."/>
            <person name="Wang S."/>
            <person name="Zhong Y."/>
            <person name="Ma L.J."/>
            <person name="St Leger R.J."/>
            <person name="Zhao G.P."/>
            <person name="Pei Y."/>
            <person name="Feng M.G."/>
            <person name="Xia Y."/>
            <person name="Wang C."/>
        </authorList>
    </citation>
    <scope>NUCLEOTIDE SEQUENCE [LARGE SCALE GENOMIC DNA]</scope>
    <source>
        <strain evidence="12 13">CQMa 102</strain>
    </source>
</reference>
<keyword evidence="2" id="KW-0596">Phosphopantetheine</keyword>
<dbReference type="Pfam" id="PF00550">
    <property type="entry name" value="PP-binding"/>
    <property type="match status" value="1"/>
</dbReference>
<feature type="region of interest" description="Disordered" evidence="8">
    <location>
        <begin position="1653"/>
        <end position="1673"/>
    </location>
</feature>
<dbReference type="InterPro" id="IPR029063">
    <property type="entry name" value="SAM-dependent_MTases_sf"/>
</dbReference>
<feature type="domain" description="Ketosynthase family 3 (KS3)" evidence="10">
    <location>
        <begin position="347"/>
        <end position="779"/>
    </location>
</feature>
<protein>
    <submittedName>
        <fullName evidence="12">Polyketide synthase</fullName>
    </submittedName>
</protein>
<dbReference type="InterPro" id="IPR041068">
    <property type="entry name" value="HTH_51"/>
</dbReference>
<dbReference type="OMA" id="CASDYND"/>
<dbReference type="InterPro" id="IPR018201">
    <property type="entry name" value="Ketoacyl_synth_AS"/>
</dbReference>
<dbReference type="InterPro" id="IPR020841">
    <property type="entry name" value="PKS_Beta-ketoAc_synthase_dom"/>
</dbReference>
<dbReference type="GO" id="GO:0044550">
    <property type="term" value="P:secondary metabolite biosynthetic process"/>
    <property type="evidence" value="ECO:0007669"/>
    <property type="project" value="TreeGrafter"/>
</dbReference>
<evidence type="ECO:0000256" key="5">
    <source>
        <dbReference type="ARBA" id="ARBA00022679"/>
    </source>
</evidence>
<evidence type="ECO:0000259" key="10">
    <source>
        <dbReference type="PROSITE" id="PS52004"/>
    </source>
</evidence>
<dbReference type="InterPro" id="IPR009081">
    <property type="entry name" value="PP-bd_ACP"/>
</dbReference>
<evidence type="ECO:0000256" key="6">
    <source>
        <dbReference type="ARBA" id="ARBA00023268"/>
    </source>
</evidence>
<dbReference type="KEGG" id="maw:19252518"/>
<keyword evidence="5" id="KW-0808">Transferase</keyword>
<sequence length="2183" mass="240068">MRVNTPSLLICGPMISQADAAYLPRIRSSLLYNKDLSCLREAVSELPDLWLRLVREEPSLGQIDAALFLDNLSQWVRENATQPTASRDSRNTQWAVLTVLFQIVEYMEYLDNFSSRDEDGCGNLDAHTALLDHLHDGGIQGLCIGLLTALALACASGRTEIAKYGAVAVRIALCCGAYIDLNEACLPAKTICVTARWPGDDGDDKGGIDRKYDELIQAVFDKYPDAYKSVQADVSTVTITTNERDVLGLVTELERCGAISKSIDLHGRYHYGGNRTALLSLLRLSKALPMLQFPQGSRLLVPVRNNCNGTVAEDSTELHEMALRCILVENAEWYKTISSSLDANASHAQLLVLGPVKCVPRSLLLNLPQPISLSASEKADDSYPDQSIAIIGSSCCFPGAENAMQLWEFIRTKQTRGSIGDAGFFDCSFFRKSPREAEYMDPQQRLGLHLAQEALESGGYFSPSSSATKDVGCYLGISSCDYEDNVNSHPPTAYSFTGTARAFASGRISHFFGLTGPSMVMDTACSSSGVAINTACRAIQSGECTMALAGGINLISREARTQQNLAAASFLSPTGECRPFDSKANGYRRGEGGGLVLLKKLSSAVADGDVILGVIAATAVNQSEGNKSITLPSSESQTSLYQRVLESANLKPKHISYVEAHGTGTQKGDPIECQSIRNVFGRTSRPNCRQLHVGSIKSNIGHSEAASGIAALLKILQMLHHRLIPPQANFEELNPAIAPLLDDNIEISRQTKPWEERFRAALVNNYGASGTNAAMLVCQPPSIHHSLSLVLNRPSHYPILLTSHSHDGLQLYCRSILKYIENRSNVVSDEEVLSNTAFHLAQRQDQGLSCRLALSVGSIDELKHKLQSQSPINQAYKQAPNKQHNGQPVVVVLAGQTGRRVRLSHDIYASSALLQRHLERCDRLLQTMGFASLFPDIFGTEPVEGLVQAHCMLFSLQYSVAMSWIDSGLKIDALVGHSLGQLTALCISGKLSLQDGLKLISGRASLIQSKWGADCGAMLHVDADEETVQALADSMPAGYKVEIACYNSSQSHVVVGTKAAITAFEKAADLRGVSFRRLAVSHGFHSEMIECILPDYHKLIQGLVLKRPAIAIEPCSKSGHSWVNATPETVARQSREPVYFADAISRIEQRFGSCIWLEAGCGSAGVNMARRALTHGPTRSLSTHSFYPAALGESDSVKALAEMTVNLWNSGIRVQFWLYHRSQTRSAAPSELPLHPLVKSQYLLPVVKHSHKSQNEEVSHPLIQEKLQLVSLIGQTQNAGSQIVEYSINQDSDEYSMHIRGRTVFEHLLAPSSLYIESAIRAFRLLSTHKLVAISTSASMELKNLKLHAPFGFDLQKSLRLTLRKLGEDAWQFRVESHPIHERERGSVLQATGVITLQEAYSHLAPHRPLLRRLYDRCEDLGKDISASVVQGDFIKKIINSVARYDDRYIGVRSIVSKGLEAVANVLEPEIASQYTPTAPFNPLLLDNFLLIAEIQANHLGGVTPEEMYICNGFDAATAHSIPEDSEPCTKGHWVGLYSFDHKDNDGILCDIFIFCAERKILSMTILGAKFQKVAISSLKRVLKAINRVPQTSGGRAPGSSITEFISGDDASSYLPISGANKSILIKEDDFGFTTTNSHIDSDNQLIPEYDAISGSSRSTSSSPPSPESRSQAAMDLDEITEGPGSALLNLLSNHLNYPKGLSPDTPLGAIGLDSLVAIQLQSDIEQMFGKNSQLMDINEGSTFSTLFNTIFPQDQADQFGTIPLPDQVGKDRFESVPLRQEYGHIKHTVPSFNDSFDPRSKSLFIRQVPRALDALTHSTSSAIKAAGFHGFFSHVHPRQRSLVLAYILQAFRELGCDIRCLEVGDELPSVHFKPKYQNLINRFFDILGSEGVINVSNKRYLGGLSSLPERTPEDMHKAILNDYPSYHPDHKLLHATGARLADCISGKVDPLQILFQNAASIKLLEDVYVKSPMFGTGNLLLGELMTRLFSYDKTSDRPHQIRILEIGAGTGATTQLVVDRLLQCNMDFTYTFTDISAALVTSAREKFLSRHGQHQPFNMEFETLNIEKEPPARFAQSYDLVISANCIHATRDLRKSCSNIEKLLRKDGGMLCLLELTRPLGWLDCVFGLLDGWWRFDDHRTYALAGEQDWKKILLQSGFDHVYWTDDGSREAQQLRLITAWR</sequence>
<feature type="active site" description="Proton acceptor; for dehydratase activity" evidence="7">
    <location>
        <position position="1298"/>
    </location>
</feature>
<proteinExistence type="predicted"/>
<dbReference type="Proteomes" id="UP000002499">
    <property type="component" value="Unassembled WGS sequence"/>
</dbReference>
<evidence type="ECO:0000256" key="1">
    <source>
        <dbReference type="ARBA" id="ARBA00005179"/>
    </source>
</evidence>
<dbReference type="CDD" id="cd02440">
    <property type="entry name" value="AdoMet_MTases"/>
    <property type="match status" value="1"/>
</dbReference>
<feature type="active site" description="Proton donor; for dehydratase activity" evidence="7">
    <location>
        <position position="1487"/>
    </location>
</feature>
<keyword evidence="3" id="KW-0597">Phosphoprotein</keyword>
<dbReference type="InterPro" id="IPR016039">
    <property type="entry name" value="Thiolase-like"/>
</dbReference>
<dbReference type="GeneID" id="19252518"/>
<dbReference type="SUPFAM" id="SSF52151">
    <property type="entry name" value="FabD/lysophospholipase-like"/>
    <property type="match status" value="1"/>
</dbReference>
<keyword evidence="4" id="KW-0489">Methyltransferase</keyword>
<name>E9EEA9_METAQ</name>
<accession>E9EEA9</accession>
<gene>
    <name evidence="12" type="ORF">MAC_08207</name>
</gene>
<dbReference type="InterPro" id="IPR014043">
    <property type="entry name" value="Acyl_transferase_dom"/>
</dbReference>
<dbReference type="InterPro" id="IPR014030">
    <property type="entry name" value="Ketoacyl_synth_N"/>
</dbReference>
<dbReference type="Gene3D" id="3.40.366.10">
    <property type="entry name" value="Malonyl-Coenzyme A Acyl Carrier Protein, domain 2"/>
    <property type="match status" value="2"/>
</dbReference>
<dbReference type="InterPro" id="IPR014031">
    <property type="entry name" value="Ketoacyl_synth_C"/>
</dbReference>
<dbReference type="InterPro" id="IPR036736">
    <property type="entry name" value="ACP-like_sf"/>
</dbReference>
<dbReference type="STRING" id="655827.E9EEA9"/>
<dbReference type="eggNOG" id="KOG1202">
    <property type="taxonomic scope" value="Eukaryota"/>
</dbReference>
<dbReference type="GO" id="GO:0006633">
    <property type="term" value="P:fatty acid biosynthetic process"/>
    <property type="evidence" value="ECO:0007669"/>
    <property type="project" value="InterPro"/>
</dbReference>
<dbReference type="GO" id="GO:0032259">
    <property type="term" value="P:methylation"/>
    <property type="evidence" value="ECO:0007669"/>
    <property type="project" value="UniProtKB-KW"/>
</dbReference>
<dbReference type="Pfam" id="PF08242">
    <property type="entry name" value="Methyltransf_12"/>
    <property type="match status" value="1"/>
</dbReference>
<dbReference type="Pfam" id="PF00109">
    <property type="entry name" value="ketoacyl-synt"/>
    <property type="match status" value="1"/>
</dbReference>
<dbReference type="Pfam" id="PF16073">
    <property type="entry name" value="SAT"/>
    <property type="match status" value="1"/>
</dbReference>
<dbReference type="InterPro" id="IPR001227">
    <property type="entry name" value="Ac_transferase_dom_sf"/>
</dbReference>
<dbReference type="OrthoDB" id="329835at2759"/>
<feature type="domain" description="PKS/mFAS DH" evidence="11">
    <location>
        <begin position="1260"/>
        <end position="1580"/>
    </location>
</feature>
<comment type="pathway">
    <text evidence="1">Secondary metabolite biosynthesis.</text>
</comment>
<keyword evidence="13" id="KW-1185">Reference proteome</keyword>
<dbReference type="SMART" id="SM00825">
    <property type="entry name" value="PKS_KS"/>
    <property type="match status" value="1"/>
</dbReference>
<dbReference type="PROSITE" id="PS50075">
    <property type="entry name" value="CARRIER"/>
    <property type="match status" value="1"/>
</dbReference>
<dbReference type="InterPro" id="IPR016035">
    <property type="entry name" value="Acyl_Trfase/lysoPLipase"/>
</dbReference>
<dbReference type="InterPro" id="IPR013217">
    <property type="entry name" value="Methyltransf_12"/>
</dbReference>
<dbReference type="HOGENOM" id="CLU_000022_6_3_1"/>
<dbReference type="PROSITE" id="PS52019">
    <property type="entry name" value="PKS_MFAS_DH"/>
    <property type="match status" value="1"/>
</dbReference>
<dbReference type="PROSITE" id="PS00606">
    <property type="entry name" value="KS3_1"/>
    <property type="match status" value="1"/>
</dbReference>
<evidence type="ECO:0000256" key="8">
    <source>
        <dbReference type="SAM" id="MobiDB-lite"/>
    </source>
</evidence>
<evidence type="ECO:0000313" key="12">
    <source>
        <dbReference type="EMBL" id="EFY85737.1"/>
    </source>
</evidence>
<dbReference type="GO" id="GO:0008168">
    <property type="term" value="F:methyltransferase activity"/>
    <property type="evidence" value="ECO:0007669"/>
    <property type="project" value="UniProtKB-KW"/>
</dbReference>
<evidence type="ECO:0000256" key="4">
    <source>
        <dbReference type="ARBA" id="ARBA00022603"/>
    </source>
</evidence>
<evidence type="ECO:0000259" key="11">
    <source>
        <dbReference type="PROSITE" id="PS52019"/>
    </source>
</evidence>
<dbReference type="PROSITE" id="PS52004">
    <property type="entry name" value="KS3_2"/>
    <property type="match status" value="1"/>
</dbReference>
<feature type="domain" description="Carrier" evidence="9">
    <location>
        <begin position="1679"/>
        <end position="1755"/>
    </location>
</feature>
<dbReference type="SUPFAM" id="SSF55048">
    <property type="entry name" value="Probable ACP-binding domain of malonyl-CoA ACP transacylase"/>
    <property type="match status" value="1"/>
</dbReference>
<dbReference type="Pfam" id="PF00698">
    <property type="entry name" value="Acyl_transf_1"/>
    <property type="match status" value="1"/>
</dbReference>
<dbReference type="PANTHER" id="PTHR43775">
    <property type="entry name" value="FATTY ACID SYNTHASE"/>
    <property type="match status" value="1"/>
</dbReference>
<dbReference type="InterPro" id="IPR016036">
    <property type="entry name" value="Malonyl_transacylase_ACP-bd"/>
</dbReference>
<dbReference type="EMBL" id="GL698567">
    <property type="protein sequence ID" value="EFY85737.1"/>
    <property type="molecule type" value="Genomic_DNA"/>
</dbReference>
<dbReference type="Pfam" id="PF02801">
    <property type="entry name" value="Ketoacyl-synt_C"/>
    <property type="match status" value="1"/>
</dbReference>
<dbReference type="Gene3D" id="3.10.129.110">
    <property type="entry name" value="Polyketide synthase dehydratase"/>
    <property type="match status" value="1"/>
</dbReference>
<dbReference type="SUPFAM" id="SSF53335">
    <property type="entry name" value="S-adenosyl-L-methionine-dependent methyltransferases"/>
    <property type="match status" value="1"/>
</dbReference>
<keyword evidence="6" id="KW-0511">Multifunctional enzyme</keyword>
<organism evidence="13">
    <name type="scientific">Metarhizium acridum (strain CQMa 102)</name>
    <dbReference type="NCBI Taxonomy" id="655827"/>
    <lineage>
        <taxon>Eukaryota</taxon>
        <taxon>Fungi</taxon>
        <taxon>Dikarya</taxon>
        <taxon>Ascomycota</taxon>
        <taxon>Pezizomycotina</taxon>
        <taxon>Sordariomycetes</taxon>
        <taxon>Hypocreomycetidae</taxon>
        <taxon>Hypocreales</taxon>
        <taxon>Clavicipitaceae</taxon>
        <taxon>Metarhizium</taxon>
    </lineage>
</organism>
<evidence type="ECO:0000256" key="2">
    <source>
        <dbReference type="ARBA" id="ARBA00022450"/>
    </source>
</evidence>
<feature type="region of interest" description="C-terminal hotdog fold" evidence="7">
    <location>
        <begin position="1426"/>
        <end position="1580"/>
    </location>
</feature>
<dbReference type="Pfam" id="PF18558">
    <property type="entry name" value="HTH_51"/>
    <property type="match status" value="1"/>
</dbReference>
<dbReference type="Gene3D" id="1.10.1200.10">
    <property type="entry name" value="ACP-like"/>
    <property type="match status" value="1"/>
</dbReference>
<dbReference type="SMART" id="SM00827">
    <property type="entry name" value="PKS_AT"/>
    <property type="match status" value="1"/>
</dbReference>
<dbReference type="GO" id="GO:0004315">
    <property type="term" value="F:3-oxoacyl-[acyl-carrier-protein] synthase activity"/>
    <property type="evidence" value="ECO:0007669"/>
    <property type="project" value="InterPro"/>
</dbReference>
<dbReference type="Gene3D" id="3.40.50.150">
    <property type="entry name" value="Vaccinia Virus protein VP39"/>
    <property type="match status" value="1"/>
</dbReference>
<evidence type="ECO:0000313" key="13">
    <source>
        <dbReference type="Proteomes" id="UP000002499"/>
    </source>
</evidence>
<dbReference type="InterPro" id="IPR032088">
    <property type="entry name" value="SAT"/>
</dbReference>
<dbReference type="InParanoid" id="E9EEA9"/>